<organism evidence="4 5">
    <name type="scientific">Nocardia suismassiliense</name>
    <dbReference type="NCBI Taxonomy" id="2077092"/>
    <lineage>
        <taxon>Bacteria</taxon>
        <taxon>Bacillati</taxon>
        <taxon>Actinomycetota</taxon>
        <taxon>Actinomycetes</taxon>
        <taxon>Mycobacteriales</taxon>
        <taxon>Nocardiaceae</taxon>
        <taxon>Nocardia</taxon>
    </lineage>
</organism>
<feature type="compositionally biased region" description="Basic and acidic residues" evidence="1">
    <location>
        <begin position="1"/>
        <end position="11"/>
    </location>
</feature>
<evidence type="ECO:0000313" key="4">
    <source>
        <dbReference type="EMBL" id="MFF3228676.1"/>
    </source>
</evidence>
<feature type="domain" description="DUF8017" evidence="3">
    <location>
        <begin position="425"/>
        <end position="601"/>
    </location>
</feature>
<dbReference type="RefSeq" id="WP_387725674.1">
    <property type="nucleotide sequence ID" value="NZ_JBIAPI010000015.1"/>
</dbReference>
<evidence type="ECO:0000259" key="3">
    <source>
        <dbReference type="Pfam" id="PF26056"/>
    </source>
</evidence>
<dbReference type="Pfam" id="PF26056">
    <property type="entry name" value="DUF8017"/>
    <property type="match status" value="1"/>
</dbReference>
<name>A0ABW6R578_9NOCA</name>
<evidence type="ECO:0000256" key="1">
    <source>
        <dbReference type="SAM" id="MobiDB-lite"/>
    </source>
</evidence>
<evidence type="ECO:0000256" key="2">
    <source>
        <dbReference type="SAM" id="Phobius"/>
    </source>
</evidence>
<feature type="compositionally biased region" description="Low complexity" evidence="1">
    <location>
        <begin position="397"/>
        <end position="419"/>
    </location>
</feature>
<keyword evidence="2" id="KW-0472">Membrane</keyword>
<feature type="compositionally biased region" description="Polar residues" evidence="1">
    <location>
        <begin position="201"/>
        <end position="214"/>
    </location>
</feature>
<comment type="caution">
    <text evidence="4">The sequence shown here is derived from an EMBL/GenBank/DDBJ whole genome shotgun (WGS) entry which is preliminary data.</text>
</comment>
<feature type="region of interest" description="Disordered" evidence="1">
    <location>
        <begin position="381"/>
        <end position="429"/>
    </location>
</feature>
<feature type="region of interest" description="Disordered" evidence="1">
    <location>
        <begin position="1"/>
        <end position="353"/>
    </location>
</feature>
<protein>
    <recommendedName>
        <fullName evidence="3">DUF8017 domain-containing protein</fullName>
    </recommendedName>
</protein>
<keyword evidence="2" id="KW-0812">Transmembrane</keyword>
<dbReference type="Proteomes" id="UP001601948">
    <property type="component" value="Unassembled WGS sequence"/>
</dbReference>
<evidence type="ECO:0000313" key="5">
    <source>
        <dbReference type="Proteomes" id="UP001601948"/>
    </source>
</evidence>
<accession>A0ABW6R578</accession>
<reference evidence="4 5" key="1">
    <citation type="submission" date="2024-10" db="EMBL/GenBank/DDBJ databases">
        <title>The Natural Products Discovery Center: Release of the First 8490 Sequenced Strains for Exploring Actinobacteria Biosynthetic Diversity.</title>
        <authorList>
            <person name="Kalkreuter E."/>
            <person name="Kautsar S.A."/>
            <person name="Yang D."/>
            <person name="Bader C.D."/>
            <person name="Teijaro C.N."/>
            <person name="Fluegel L."/>
            <person name="Davis C.M."/>
            <person name="Simpson J.R."/>
            <person name="Lauterbach L."/>
            <person name="Steele A.D."/>
            <person name="Gui C."/>
            <person name="Meng S."/>
            <person name="Li G."/>
            <person name="Viehrig K."/>
            <person name="Ye F."/>
            <person name="Su P."/>
            <person name="Kiefer A.F."/>
            <person name="Nichols A."/>
            <person name="Cepeda A.J."/>
            <person name="Yan W."/>
            <person name="Fan B."/>
            <person name="Jiang Y."/>
            <person name="Adhikari A."/>
            <person name="Zheng C.-J."/>
            <person name="Schuster L."/>
            <person name="Cowan T.M."/>
            <person name="Smanski M.J."/>
            <person name="Chevrette M.G."/>
            <person name="De Carvalho L.P.S."/>
            <person name="Shen B."/>
        </authorList>
    </citation>
    <scope>NUCLEOTIDE SEQUENCE [LARGE SCALE GENOMIC DNA]</scope>
    <source>
        <strain evidence="4 5">NPDC003040</strain>
    </source>
</reference>
<gene>
    <name evidence="4" type="ORF">ACFYV7_38185</name>
</gene>
<feature type="compositionally biased region" description="Polar residues" evidence="1">
    <location>
        <begin position="227"/>
        <end position="242"/>
    </location>
</feature>
<feature type="transmembrane region" description="Helical" evidence="2">
    <location>
        <begin position="357"/>
        <end position="379"/>
    </location>
</feature>
<sequence>MSGFDDRRDDPTVLGRPGAAHPNQQQPSGADQFDQAGAQDEAERQAPARPWKRDSGFHEQVQWPPADPGAPWQQGAAGSSGSSTPDPTVQWQPSQAPAPDYQWQPGPTGQGQPAPQWQAGGSPAANAQWQPSGGAAPNAQWQPGGSGQAPPTPQWQAPTAGSGRADPTQLAQPVSGGQAQWQPPTTTPGQADPTLLAQPLSGGQAQWQPPTATPGQADPTLLAQPLSGGQAQPAQWQPSTAAPGQADPTLLGQRQSRDFGEPVGLWQPSLGTPEPSQQAPSEAAPTMLGYPNATRLGQPDPALQWQPAPSAPTYAAPQYGQPVAGAYAPQSGFGGPPRQQPPGHGAGGPPPSGRGKAVLLVGLVVLLVAAGAVTAVTLAKRGSDNSDSQRNSPSMVSALTTSAEASPTPSKSSTPSTPANGRNEPPLIPGYQVVVAPDRGAAYDVPAGWTIAPETAIGGFGEPPNAVAGKGYASDGKGYCPGSTRTASFLTGSKDPDSGAAATELGTRTAKLAYTASADAHPAPPVPIDSLDGTQHGMFVETKGTVTQAKPGCATAYSVYTAAFPTENGSFVMVIAADTGVPDALDAETAKRIFTSIRPHDN</sequence>
<dbReference type="EMBL" id="JBIAPI010000015">
    <property type="protein sequence ID" value="MFF3228676.1"/>
    <property type="molecule type" value="Genomic_DNA"/>
</dbReference>
<proteinExistence type="predicted"/>
<feature type="compositionally biased region" description="Low complexity" evidence="1">
    <location>
        <begin position="104"/>
        <end position="125"/>
    </location>
</feature>
<keyword evidence="2" id="KW-1133">Transmembrane helix</keyword>
<dbReference type="InterPro" id="IPR058330">
    <property type="entry name" value="DUF8017"/>
</dbReference>
<feature type="compositionally biased region" description="Low complexity" evidence="1">
    <location>
        <begin position="69"/>
        <end position="88"/>
    </location>
</feature>
<feature type="compositionally biased region" description="Polar residues" evidence="1">
    <location>
        <begin position="169"/>
        <end position="189"/>
    </location>
</feature>
<keyword evidence="5" id="KW-1185">Reference proteome</keyword>
<feature type="compositionally biased region" description="Polar residues" evidence="1">
    <location>
        <begin position="385"/>
        <end position="395"/>
    </location>
</feature>
<feature type="compositionally biased region" description="Basic and acidic residues" evidence="1">
    <location>
        <begin position="41"/>
        <end position="57"/>
    </location>
</feature>